<feature type="compositionally biased region" description="Basic residues" evidence="1">
    <location>
        <begin position="1820"/>
        <end position="1832"/>
    </location>
</feature>
<keyword evidence="3" id="KW-1185">Reference proteome</keyword>
<feature type="compositionally biased region" description="Low complexity" evidence="1">
    <location>
        <begin position="1500"/>
        <end position="1515"/>
    </location>
</feature>
<evidence type="ECO:0000313" key="2">
    <source>
        <dbReference type="EMBL" id="CAG2242327.1"/>
    </source>
</evidence>
<feature type="region of interest" description="Disordered" evidence="1">
    <location>
        <begin position="1500"/>
        <end position="1522"/>
    </location>
</feature>
<sequence length="1850" mass="204467">MTERIEESIPSPETLNSAISVIPPLSSLESSSTDDASMFWSTKNISNTMFPMSISSHIEACAEQKVTFSPTVSPLQSSEQLPFISPMSRCFSSHIRNSSGEDVIVDQDTELYNTTLYKTDSQMHHTLTATDAMPIIEDSSVEVNHSFNDDSDVSENRLQCDSSRASTPSTLDADSIMSLSLSFNDSDDDSSYMDVDEIADETNYMVDNERNDIVYKVDNEQSNQKSTNFNETVNTNSHIHTISTYQCPAEADDTISKTSTNESSLVTCDDITCVSDEKDHLDVLKNDAFEKNIVPVTYTTNVISGLSTVEVQVSHTKPLHKEAKNNMSESLLSFESNENYQISMMTTQNMIDDGFQQHHCDAHDVKSDDNVHCSSSVNALDFSDIFSSPIPVGLFANKNFLQTKMEKTNSDLSTSCSYVDKMSTSTEAVINKSNPYVSTNMDKTGQCFSNSSQLFKGNLENFNKSILSESMRGIQHSVIKEENVTENQISTRVCPVLQTADSTQVSKDIETPSSFDVKKQTTPLSMSVTKENLFSNISLEALKSVVIDTAHPRGPTILLGKSEFDGLPSKIKGSEFERLPSKSCIIPVHSVNSHVELKGNSEEPSNHSSTYMSMVGSTTTISKDSIESFPGSIIKSRTGIAGLMQTPILSAAVPIDHKSRLRSVLTNQIPIPHHKQLQVKKKDELKYNQIAIKKSKEVELLNKRNNNFNVKMISKTDARVMRRKLSENKLYTQYITISSGGNTIVSPISKSVYTNSLLNPQTMPPLIYRLNATLKNPVSTSTKFTTESNVPILVKGASGTYSYAYLSIENDRIPKSKANENFVVIPKVNFVNTIKVEPPKSSLNHPTSTKLLKDNSISPIMSNSSTVPTMTSSTCMLNLTRLLTSNLTKSSATTTCTNMSSRPICSVTSVLPKQQKSKLPTVKDMLTNDTLGELRKTKRLVRENLALLQKTSCGSKDIFDSYSNILKTIENHENSMFETSTMVNKTLNVPSNDCVTSTQKPLVTNFSVSLPRVPLFSQVSKVPETYETLQTKTAFSSSATKSQIPVIKQSENQSEGLKRPMVVKVVYGTENVKGKTSMTTHDYILDESTGQFRPVSFLDEKNQTLKTTLSVPKETTAVYDTTETNTCRESSSAESSRVSSFTKTRIKSWYSNKCSASSIPCTKIKSTLTSTPTNSTAYTSSVSWKLPWFNKVCISSDGNPAVKSHQDEANIVSSHDNRKLVTCAITKVVSSLHQKSVVSPYPSKSVGSQFSKASSEKSVRIDKTASSSLVQNIQTNHARKQKLIPYYSLYDKDLPHKRLPKDTQIDQSTAVPISIPSTVTQSPAMSKATTNATVNILVPSPLYKQTDFTADGFNCASDRYGIASKQSGKVQKLTPYHLLYDKSLPHKRLAKDTQNDQSITVPISIPSTVIQSPATSKDTTNATVNILVPSPLYKQNDLTADGFNCASDRYGIASKQSGKVQKLTLYHSLYDKNLPHKGLTKDPQNYQSITVPISIPPTVIQSQSQATSQATTNASLDSLPPSPLIKQNDLNSDGCNCISRGCNCCSDGYGIKIDSVYSLREDYTVPEKALQNTRSFLRYGSETETDDEGEQATYFRDQFYSKLQKAKVKLNEVAKKDERLRKPCYVVLHDLKGKSGLLSCCTSCCRKYVVRSLCQRIFSKAMILKKELFTYKRKHIRSYKKSIHKKPTQTTQQVTNCCTTLASNTPISCISTSGYAPLSCTSAFSYTSVSRTLDSSFTPIINTSLAAHVVTTSHLPFHSFYIKSESGTKEYGDESRVFTASNKTEHDISEYEQKVGRGENDHAPKLSKHARIEKGARSSGKVKRFIKGRTKSAGRASDDIKRKRTLDIND</sequence>
<reference evidence="2" key="1">
    <citation type="submission" date="2021-03" db="EMBL/GenBank/DDBJ databases">
        <authorList>
            <person name="Bekaert M."/>
        </authorList>
    </citation>
    <scope>NUCLEOTIDE SEQUENCE</scope>
</reference>
<name>A0A8S3U7C6_MYTED</name>
<dbReference type="EMBL" id="CAJPWZ010002654">
    <property type="protein sequence ID" value="CAG2242327.1"/>
    <property type="molecule type" value="Genomic_DNA"/>
</dbReference>
<dbReference type="Proteomes" id="UP000683360">
    <property type="component" value="Unassembled WGS sequence"/>
</dbReference>
<feature type="compositionally biased region" description="Basic and acidic residues" evidence="1">
    <location>
        <begin position="1836"/>
        <end position="1850"/>
    </location>
</feature>
<feature type="region of interest" description="Disordered" evidence="1">
    <location>
        <begin position="1795"/>
        <end position="1850"/>
    </location>
</feature>
<evidence type="ECO:0000256" key="1">
    <source>
        <dbReference type="SAM" id="MobiDB-lite"/>
    </source>
</evidence>
<comment type="caution">
    <text evidence="2">The sequence shown here is derived from an EMBL/GenBank/DDBJ whole genome shotgun (WGS) entry which is preliminary data.</text>
</comment>
<evidence type="ECO:0000313" key="3">
    <source>
        <dbReference type="Proteomes" id="UP000683360"/>
    </source>
</evidence>
<protein>
    <submittedName>
        <fullName evidence="2">Uncharacterized protein</fullName>
    </submittedName>
</protein>
<organism evidence="2 3">
    <name type="scientific">Mytilus edulis</name>
    <name type="common">Blue mussel</name>
    <dbReference type="NCBI Taxonomy" id="6550"/>
    <lineage>
        <taxon>Eukaryota</taxon>
        <taxon>Metazoa</taxon>
        <taxon>Spiralia</taxon>
        <taxon>Lophotrochozoa</taxon>
        <taxon>Mollusca</taxon>
        <taxon>Bivalvia</taxon>
        <taxon>Autobranchia</taxon>
        <taxon>Pteriomorphia</taxon>
        <taxon>Mytilida</taxon>
        <taxon>Mytiloidea</taxon>
        <taxon>Mytilidae</taxon>
        <taxon>Mytilinae</taxon>
        <taxon>Mytilus</taxon>
    </lineage>
</organism>
<feature type="compositionally biased region" description="Basic and acidic residues" evidence="1">
    <location>
        <begin position="1795"/>
        <end position="1816"/>
    </location>
</feature>
<proteinExistence type="predicted"/>
<dbReference type="OrthoDB" id="407630at2759"/>
<accession>A0A8S3U7C6</accession>
<gene>
    <name evidence="2" type="ORF">MEDL_54517</name>
</gene>